<accession>A0A1S3YVU7</accession>
<protein>
    <submittedName>
        <fullName evidence="2">Uncharacterized protein LOC107780238</fullName>
    </submittedName>
</protein>
<dbReference type="OrthoDB" id="1270753at2759"/>
<dbReference type="Pfam" id="PF14223">
    <property type="entry name" value="Retrotran_gag_2"/>
    <property type="match status" value="1"/>
</dbReference>
<proteinExistence type="predicted"/>
<dbReference type="RefSeq" id="XP_016456258.1">
    <property type="nucleotide sequence ID" value="XM_016600772.1"/>
</dbReference>
<gene>
    <name evidence="2" type="primary">LOC107780238</name>
</gene>
<dbReference type="KEGG" id="nta:107780238"/>
<dbReference type="GeneID" id="107780238"/>
<name>A0A1S3YVU7_TOBAC</name>
<dbReference type="RefSeq" id="XP_016456258.2">
    <property type="nucleotide sequence ID" value="XM_016600772.2"/>
</dbReference>
<dbReference type="Proteomes" id="UP000790787">
    <property type="component" value="Chromosome 8"/>
</dbReference>
<evidence type="ECO:0000313" key="2">
    <source>
        <dbReference type="RefSeq" id="XP_016456258.2"/>
    </source>
</evidence>
<dbReference type="PANTHER" id="PTHR37610">
    <property type="entry name" value="CCHC-TYPE DOMAIN-CONTAINING PROTEIN"/>
    <property type="match status" value="1"/>
</dbReference>
<reference evidence="2" key="2">
    <citation type="submission" date="2025-08" db="UniProtKB">
        <authorList>
            <consortium name="RefSeq"/>
        </authorList>
    </citation>
    <scope>IDENTIFICATION</scope>
    <source>
        <tissue evidence="2">Leaf</tissue>
    </source>
</reference>
<dbReference type="OMA" id="SHANSCN"/>
<sequence>MTGAASSSAYTPDPTSPLFLMSSDAPGVSLVPVPFSGSGFGDSSCPKAAANSPDYKQWDRCNNMVISWLTSSLSLDIAESVQYSETTESIWKQLNNRYGSVNGTKVFELKRELASTYQGSLDIALYFTKLKRIWDELGIMCSSHANSCNCAAKEGLQKEKEEDKVHLFLMGLNEVYVGVRSNLLMMQPLPSLDNAYNIFLQDEKTSNLFCKYCKKPGHLIDKCYKLHGFSTNFKFTKGRKAAANMVTDSEFSASECTSSNQTSIVPVAENAYVVPGLTK</sequence>
<organism evidence="1 2">
    <name type="scientific">Nicotiana tabacum</name>
    <name type="common">Common tobacco</name>
    <dbReference type="NCBI Taxonomy" id="4097"/>
    <lineage>
        <taxon>Eukaryota</taxon>
        <taxon>Viridiplantae</taxon>
        <taxon>Streptophyta</taxon>
        <taxon>Embryophyta</taxon>
        <taxon>Tracheophyta</taxon>
        <taxon>Spermatophyta</taxon>
        <taxon>Magnoliopsida</taxon>
        <taxon>eudicotyledons</taxon>
        <taxon>Gunneridae</taxon>
        <taxon>Pentapetalae</taxon>
        <taxon>asterids</taxon>
        <taxon>lamiids</taxon>
        <taxon>Solanales</taxon>
        <taxon>Solanaceae</taxon>
        <taxon>Nicotianoideae</taxon>
        <taxon>Nicotianeae</taxon>
        <taxon>Nicotiana</taxon>
    </lineage>
</organism>
<evidence type="ECO:0000313" key="1">
    <source>
        <dbReference type="Proteomes" id="UP000790787"/>
    </source>
</evidence>
<dbReference type="PANTHER" id="PTHR37610:SF6">
    <property type="entry name" value="GAG-POLYPEPTIDE OF LTR COPIA-TYPE-RELATED"/>
    <property type="match status" value="1"/>
</dbReference>
<reference evidence="1" key="1">
    <citation type="journal article" date="2014" name="Nat. Commun.">
        <title>The tobacco genome sequence and its comparison with those of tomato and potato.</title>
        <authorList>
            <person name="Sierro N."/>
            <person name="Battey J.N."/>
            <person name="Ouadi S."/>
            <person name="Bakaher N."/>
            <person name="Bovet L."/>
            <person name="Willig A."/>
            <person name="Goepfert S."/>
            <person name="Peitsch M.C."/>
            <person name="Ivanov N.V."/>
        </authorList>
    </citation>
    <scope>NUCLEOTIDE SEQUENCE [LARGE SCALE GENOMIC DNA]</scope>
</reference>
<dbReference type="AlphaFoldDB" id="A0A1S3YVU7"/>
<keyword evidence="1" id="KW-1185">Reference proteome</keyword>
<dbReference type="PaxDb" id="4097-A0A1S3YVU7"/>